<gene>
    <name evidence="2" type="ORF">EYF80_039678</name>
</gene>
<reference evidence="2 3" key="1">
    <citation type="submission" date="2019-03" db="EMBL/GenBank/DDBJ databases">
        <title>First draft genome of Liparis tanakae, snailfish: a comprehensive survey of snailfish specific genes.</title>
        <authorList>
            <person name="Kim W."/>
            <person name="Song I."/>
            <person name="Jeong J.-H."/>
            <person name="Kim D."/>
            <person name="Kim S."/>
            <person name="Ryu S."/>
            <person name="Song J.Y."/>
            <person name="Lee S.K."/>
        </authorList>
    </citation>
    <scope>NUCLEOTIDE SEQUENCE [LARGE SCALE GENOMIC DNA]</scope>
    <source>
        <tissue evidence="2">Muscle</tissue>
    </source>
</reference>
<feature type="region of interest" description="Disordered" evidence="1">
    <location>
        <begin position="1"/>
        <end position="62"/>
    </location>
</feature>
<comment type="caution">
    <text evidence="2">The sequence shown here is derived from an EMBL/GenBank/DDBJ whole genome shotgun (WGS) entry which is preliminary data.</text>
</comment>
<dbReference type="AlphaFoldDB" id="A0A4Z2GAN3"/>
<dbReference type="Proteomes" id="UP000314294">
    <property type="component" value="Unassembled WGS sequence"/>
</dbReference>
<evidence type="ECO:0000313" key="3">
    <source>
        <dbReference type="Proteomes" id="UP000314294"/>
    </source>
</evidence>
<keyword evidence="3" id="KW-1185">Reference proteome</keyword>
<accession>A0A4Z2GAN3</accession>
<evidence type="ECO:0000256" key="1">
    <source>
        <dbReference type="SAM" id="MobiDB-lite"/>
    </source>
</evidence>
<evidence type="ECO:0000313" key="2">
    <source>
        <dbReference type="EMBL" id="TNN50135.1"/>
    </source>
</evidence>
<feature type="compositionally biased region" description="Basic and acidic residues" evidence="1">
    <location>
        <begin position="23"/>
        <end position="44"/>
    </location>
</feature>
<organism evidence="2 3">
    <name type="scientific">Liparis tanakae</name>
    <name type="common">Tanaka's snailfish</name>
    <dbReference type="NCBI Taxonomy" id="230148"/>
    <lineage>
        <taxon>Eukaryota</taxon>
        <taxon>Metazoa</taxon>
        <taxon>Chordata</taxon>
        <taxon>Craniata</taxon>
        <taxon>Vertebrata</taxon>
        <taxon>Euteleostomi</taxon>
        <taxon>Actinopterygii</taxon>
        <taxon>Neopterygii</taxon>
        <taxon>Teleostei</taxon>
        <taxon>Neoteleostei</taxon>
        <taxon>Acanthomorphata</taxon>
        <taxon>Eupercaria</taxon>
        <taxon>Perciformes</taxon>
        <taxon>Cottioidei</taxon>
        <taxon>Cottales</taxon>
        <taxon>Liparidae</taxon>
        <taxon>Liparis</taxon>
    </lineage>
</organism>
<sequence length="62" mass="6721">MQAGSSSSLGVGQDRRKRRDRKPLRSEDRGSFVSVSEERKKGSEGEEDPGNAGDGPPPHIEN</sequence>
<dbReference type="EMBL" id="SRLO01000630">
    <property type="protein sequence ID" value="TNN50135.1"/>
    <property type="molecule type" value="Genomic_DNA"/>
</dbReference>
<proteinExistence type="predicted"/>
<name>A0A4Z2GAN3_9TELE</name>
<feature type="compositionally biased region" description="Polar residues" evidence="1">
    <location>
        <begin position="1"/>
        <end position="10"/>
    </location>
</feature>
<protein>
    <submittedName>
        <fullName evidence="2">Uncharacterized protein</fullName>
    </submittedName>
</protein>